<keyword evidence="4 7" id="KW-0464">Manganese</keyword>
<keyword evidence="11" id="KW-1185">Reference proteome</keyword>
<evidence type="ECO:0000313" key="10">
    <source>
        <dbReference type="EMBL" id="MBB4136788.1"/>
    </source>
</evidence>
<dbReference type="InterPro" id="IPR017629">
    <property type="entry name" value="4OH_2_O-val_aldolase"/>
</dbReference>
<dbReference type="EMBL" id="JACIFP010000001">
    <property type="protein sequence ID" value="MBB4136788.1"/>
    <property type="molecule type" value="Genomic_DNA"/>
</dbReference>
<dbReference type="EC" id="4.1.3.39" evidence="7 8"/>
<protein>
    <recommendedName>
        <fullName evidence="7 8">4-hydroxy-2-oxovalerate aldolase</fullName>
        <shortName evidence="7">HOA</shortName>
        <ecNumber evidence="7 8">4.1.3.39</ecNumber>
    </recommendedName>
    <alternativeName>
        <fullName evidence="7">4-hydroxy-2-keto-pentanoic acid aldolase</fullName>
    </alternativeName>
    <alternativeName>
        <fullName evidence="7">4-hydroxy-2-oxopentanoate aldolase</fullName>
    </alternativeName>
</protein>
<dbReference type="InterPro" id="IPR013785">
    <property type="entry name" value="Aldolase_TIM"/>
</dbReference>
<dbReference type="GO" id="GO:0009098">
    <property type="term" value="P:L-leucine biosynthetic process"/>
    <property type="evidence" value="ECO:0007669"/>
    <property type="project" value="TreeGrafter"/>
</dbReference>
<dbReference type="InterPro" id="IPR050073">
    <property type="entry name" value="2-IPM_HCS-like"/>
</dbReference>
<proteinExistence type="inferred from homology"/>
<feature type="binding site" evidence="7">
    <location>
        <position position="205"/>
    </location>
    <ligand>
        <name>Mn(2+)</name>
        <dbReference type="ChEBI" id="CHEBI:29035"/>
    </ligand>
</feature>
<feature type="binding site" evidence="7">
    <location>
        <position position="23"/>
    </location>
    <ligand>
        <name>Mn(2+)</name>
        <dbReference type="ChEBI" id="CHEBI:29035"/>
    </ligand>
</feature>
<dbReference type="InterPro" id="IPR000891">
    <property type="entry name" value="PYR_CT"/>
</dbReference>
<feature type="binding site" evidence="7">
    <location>
        <position position="296"/>
    </location>
    <ligand>
        <name>substrate</name>
    </ligand>
</feature>
<feature type="binding site" evidence="7">
    <location>
        <begin position="22"/>
        <end position="23"/>
    </location>
    <ligand>
        <name>substrate</name>
    </ligand>
</feature>
<dbReference type="GO" id="GO:0008701">
    <property type="term" value="F:4-hydroxy-2-oxovalerate aldolase activity"/>
    <property type="evidence" value="ECO:0007669"/>
    <property type="project" value="UniProtKB-UniRule"/>
</dbReference>
<comment type="caution">
    <text evidence="10">The sequence shown here is derived from an EMBL/GenBank/DDBJ whole genome shotgun (WGS) entry which is preliminary data.</text>
</comment>
<feature type="domain" description="Pyruvate carboxyltransferase" evidence="9">
    <location>
        <begin position="14"/>
        <end position="266"/>
    </location>
</feature>
<comment type="similarity">
    <text evidence="1 7">Belongs to the 4-hydroxy-2-oxovalerate aldolase family.</text>
</comment>
<feature type="active site" description="Proton acceptor" evidence="7">
    <location>
        <position position="26"/>
    </location>
</feature>
<evidence type="ECO:0000256" key="3">
    <source>
        <dbReference type="ARBA" id="ARBA00022797"/>
    </source>
</evidence>
<dbReference type="AlphaFoldDB" id="A0A840F2T7"/>
<feature type="binding site" evidence="7">
    <location>
        <position position="205"/>
    </location>
    <ligand>
        <name>substrate</name>
    </ligand>
</feature>
<dbReference type="SUPFAM" id="SSF51569">
    <property type="entry name" value="Aldolase"/>
    <property type="match status" value="1"/>
</dbReference>
<dbReference type="GO" id="GO:0003852">
    <property type="term" value="F:2-isopropylmalate synthase activity"/>
    <property type="evidence" value="ECO:0007669"/>
    <property type="project" value="TreeGrafter"/>
</dbReference>
<dbReference type="NCBIfam" id="TIGR03217">
    <property type="entry name" value="4OH_2_O_val_ald"/>
    <property type="match status" value="1"/>
</dbReference>
<dbReference type="PROSITE" id="PS50991">
    <property type="entry name" value="PYR_CT"/>
    <property type="match status" value="1"/>
</dbReference>
<dbReference type="GO" id="GO:0030145">
    <property type="term" value="F:manganese ion binding"/>
    <property type="evidence" value="ECO:0007669"/>
    <property type="project" value="UniProtKB-UniRule"/>
</dbReference>
<keyword evidence="2 7" id="KW-0479">Metal-binding</keyword>
<dbReference type="InterPro" id="IPR035685">
    <property type="entry name" value="DRE_TIM_HOA"/>
</dbReference>
<evidence type="ECO:0000313" key="11">
    <source>
        <dbReference type="Proteomes" id="UP000551501"/>
    </source>
</evidence>
<dbReference type="NCBIfam" id="NF006049">
    <property type="entry name" value="PRK08195.1"/>
    <property type="match status" value="1"/>
</dbReference>
<comment type="catalytic activity">
    <reaction evidence="6">
        <text>(S)-4-hydroxy-2-oxohexanoate = propanal + pyruvate</text>
        <dbReference type="Rhea" id="RHEA:36003"/>
        <dbReference type="ChEBI" id="CHEBI:15361"/>
        <dbReference type="ChEBI" id="CHEBI:17153"/>
        <dbReference type="ChEBI" id="CHEBI:73142"/>
        <dbReference type="EC" id="4.1.3.43"/>
    </reaction>
    <physiologicalReaction direction="left-to-right" evidence="6">
        <dbReference type="Rhea" id="RHEA:36004"/>
    </physiologicalReaction>
</comment>
<evidence type="ECO:0000256" key="4">
    <source>
        <dbReference type="ARBA" id="ARBA00023211"/>
    </source>
</evidence>
<dbReference type="RefSeq" id="WP_183371723.1">
    <property type="nucleotide sequence ID" value="NZ_BAABHL010000126.1"/>
</dbReference>
<feature type="binding site" evidence="7">
    <location>
        <position position="176"/>
    </location>
    <ligand>
        <name>substrate</name>
    </ligand>
</feature>
<dbReference type="PANTHER" id="PTHR10277:SF9">
    <property type="entry name" value="2-ISOPROPYLMALATE SYNTHASE 1, CHLOROPLASTIC-RELATED"/>
    <property type="match status" value="1"/>
</dbReference>
<dbReference type="Pfam" id="PF00682">
    <property type="entry name" value="HMGL-like"/>
    <property type="match status" value="1"/>
</dbReference>
<feature type="site" description="Transition state stabilizer" evidence="7">
    <location>
        <position position="22"/>
    </location>
</feature>
<feature type="binding site" evidence="7">
    <location>
        <position position="207"/>
    </location>
    <ligand>
        <name>Mn(2+)</name>
        <dbReference type="ChEBI" id="CHEBI:29035"/>
    </ligand>
</feature>
<keyword evidence="5 7" id="KW-0456">Lyase</keyword>
<evidence type="ECO:0000256" key="1">
    <source>
        <dbReference type="ARBA" id="ARBA00008944"/>
    </source>
</evidence>
<evidence type="ECO:0000256" key="2">
    <source>
        <dbReference type="ARBA" id="ARBA00022723"/>
    </source>
</evidence>
<reference evidence="10 11" key="1">
    <citation type="submission" date="2020-08" db="EMBL/GenBank/DDBJ databases">
        <title>Sequencing the genomes of 1000 actinobacteria strains.</title>
        <authorList>
            <person name="Klenk H.-P."/>
        </authorList>
    </citation>
    <scope>NUCLEOTIDE SEQUENCE [LARGE SCALE GENOMIC DNA]</scope>
    <source>
        <strain evidence="10 11">DSM 45298</strain>
    </source>
</reference>
<sequence length="355" mass="37940">MSAHQTQNPGGTPIFVQDVTLRDGMHAIRHQISTDDVKRIVSALDEAGVDAIEVAHGDGLAGGSVNYGPGSNTDWEWIEAAASVLKNARLTTLLLPGVGTVEELQRAWDLGVRSVRIATHCTEADVSAQHIAAAREIGMDVSGFLMLSHMSEPEKLAGQAKLMESYGAHCVYVTDSGGRLTMNDVAARIKAYRDVLDEGTQIGIHAHENLSLSVANSVVAVENGVYRVDASLAGHGAGAGNCPIEPFVAVANLSGFEHRCDLNALEDAADDIVRPLQDRPVRVDRETLTLGYAGVYSSFLRHAEAAAKRYELDVRDILTVCGERRLVGGQEDMIVDIALTLVEEREAAQGEPVGV</sequence>
<dbReference type="Pfam" id="PF07836">
    <property type="entry name" value="DmpG_comm"/>
    <property type="match status" value="1"/>
</dbReference>
<evidence type="ECO:0000256" key="8">
    <source>
        <dbReference type="NCBIfam" id="TIGR03217"/>
    </source>
</evidence>
<dbReference type="Gene3D" id="1.10.8.60">
    <property type="match status" value="1"/>
</dbReference>
<accession>A0A840F2T7</accession>
<dbReference type="HAMAP" id="MF_01656">
    <property type="entry name" value="HOA"/>
    <property type="match status" value="1"/>
</dbReference>
<gene>
    <name evidence="10" type="ORF">BKA16_003340</name>
</gene>
<dbReference type="CDD" id="cd07943">
    <property type="entry name" value="DRE_TIM_HOA"/>
    <property type="match status" value="1"/>
</dbReference>
<dbReference type="Gene3D" id="3.20.20.70">
    <property type="entry name" value="Aldolase class I"/>
    <property type="match status" value="1"/>
</dbReference>
<evidence type="ECO:0000256" key="7">
    <source>
        <dbReference type="HAMAP-Rule" id="MF_01656"/>
    </source>
</evidence>
<dbReference type="SUPFAM" id="SSF89000">
    <property type="entry name" value="post-HMGL domain-like"/>
    <property type="match status" value="1"/>
</dbReference>
<comment type="catalytic activity">
    <reaction evidence="7">
        <text>(S)-4-hydroxy-2-oxopentanoate = acetaldehyde + pyruvate</text>
        <dbReference type="Rhea" id="RHEA:22624"/>
        <dbReference type="ChEBI" id="CHEBI:15343"/>
        <dbReference type="ChEBI" id="CHEBI:15361"/>
        <dbReference type="ChEBI" id="CHEBI:73143"/>
        <dbReference type="EC" id="4.1.3.39"/>
    </reaction>
</comment>
<organism evidence="10 11">
    <name type="scientific">Gordonia humi</name>
    <dbReference type="NCBI Taxonomy" id="686429"/>
    <lineage>
        <taxon>Bacteria</taxon>
        <taxon>Bacillati</taxon>
        <taxon>Actinomycetota</taxon>
        <taxon>Actinomycetes</taxon>
        <taxon>Mycobacteriales</taxon>
        <taxon>Gordoniaceae</taxon>
        <taxon>Gordonia</taxon>
    </lineage>
</organism>
<evidence type="ECO:0000256" key="5">
    <source>
        <dbReference type="ARBA" id="ARBA00023239"/>
    </source>
</evidence>
<name>A0A840F2T7_9ACTN</name>
<evidence type="ECO:0000259" key="9">
    <source>
        <dbReference type="PROSITE" id="PS50991"/>
    </source>
</evidence>
<dbReference type="PANTHER" id="PTHR10277">
    <property type="entry name" value="HOMOCITRATE SYNTHASE-RELATED"/>
    <property type="match status" value="1"/>
</dbReference>
<dbReference type="InterPro" id="IPR012425">
    <property type="entry name" value="DmpG_comm"/>
</dbReference>
<dbReference type="Proteomes" id="UP000551501">
    <property type="component" value="Unassembled WGS sequence"/>
</dbReference>
<keyword evidence="3 7" id="KW-0058">Aromatic hydrocarbons catabolism</keyword>
<evidence type="ECO:0000256" key="6">
    <source>
        <dbReference type="ARBA" id="ARBA00023518"/>
    </source>
</evidence>